<name>A0A1I7WYP3_HETBA</name>
<sequence length="84" mass="9810">MENNKIIYLQNKYEIKNNNHYIFYTPGSKGMLNKCMHKTLKLERSFYICSLLTFIPLVIEMIRSAAQVFASRTNNNDMILISTA</sequence>
<dbReference type="WBParaSite" id="Hba_10251">
    <property type="protein sequence ID" value="Hba_10251"/>
    <property type="gene ID" value="Hba_10251"/>
</dbReference>
<reference evidence="3" key="1">
    <citation type="submission" date="2016-11" db="UniProtKB">
        <authorList>
            <consortium name="WormBaseParasite"/>
        </authorList>
    </citation>
    <scope>IDENTIFICATION</scope>
</reference>
<evidence type="ECO:0000256" key="1">
    <source>
        <dbReference type="SAM" id="Phobius"/>
    </source>
</evidence>
<organism evidence="2 3">
    <name type="scientific">Heterorhabditis bacteriophora</name>
    <name type="common">Entomopathogenic nematode worm</name>
    <dbReference type="NCBI Taxonomy" id="37862"/>
    <lineage>
        <taxon>Eukaryota</taxon>
        <taxon>Metazoa</taxon>
        <taxon>Ecdysozoa</taxon>
        <taxon>Nematoda</taxon>
        <taxon>Chromadorea</taxon>
        <taxon>Rhabditida</taxon>
        <taxon>Rhabditina</taxon>
        <taxon>Rhabditomorpha</taxon>
        <taxon>Strongyloidea</taxon>
        <taxon>Heterorhabditidae</taxon>
        <taxon>Heterorhabditis</taxon>
    </lineage>
</organism>
<feature type="transmembrane region" description="Helical" evidence="1">
    <location>
        <begin position="46"/>
        <end position="66"/>
    </location>
</feature>
<dbReference type="Proteomes" id="UP000095283">
    <property type="component" value="Unplaced"/>
</dbReference>
<keyword evidence="2" id="KW-1185">Reference proteome</keyword>
<accession>A0A1I7WYP3</accession>
<evidence type="ECO:0000313" key="2">
    <source>
        <dbReference type="Proteomes" id="UP000095283"/>
    </source>
</evidence>
<dbReference type="AlphaFoldDB" id="A0A1I7WYP3"/>
<evidence type="ECO:0000313" key="3">
    <source>
        <dbReference type="WBParaSite" id="Hba_10251"/>
    </source>
</evidence>
<keyword evidence="1" id="KW-0812">Transmembrane</keyword>
<keyword evidence="1" id="KW-0472">Membrane</keyword>
<proteinExistence type="predicted"/>
<protein>
    <submittedName>
        <fullName evidence="3">Uncharacterized protein</fullName>
    </submittedName>
</protein>
<keyword evidence="1" id="KW-1133">Transmembrane helix</keyword>